<comment type="caution">
    <text evidence="1">The sequence shown here is derived from an EMBL/GenBank/DDBJ whole genome shotgun (WGS) entry which is preliminary data.</text>
</comment>
<keyword evidence="2" id="KW-1185">Reference proteome</keyword>
<dbReference type="Proteomes" id="UP000314294">
    <property type="component" value="Unassembled WGS sequence"/>
</dbReference>
<dbReference type="AlphaFoldDB" id="A0A4Z2EYQ8"/>
<proteinExistence type="predicted"/>
<evidence type="ECO:0000313" key="2">
    <source>
        <dbReference type="Proteomes" id="UP000314294"/>
    </source>
</evidence>
<organism evidence="1 2">
    <name type="scientific">Liparis tanakae</name>
    <name type="common">Tanaka's snailfish</name>
    <dbReference type="NCBI Taxonomy" id="230148"/>
    <lineage>
        <taxon>Eukaryota</taxon>
        <taxon>Metazoa</taxon>
        <taxon>Chordata</taxon>
        <taxon>Craniata</taxon>
        <taxon>Vertebrata</taxon>
        <taxon>Euteleostomi</taxon>
        <taxon>Actinopterygii</taxon>
        <taxon>Neopterygii</taxon>
        <taxon>Teleostei</taxon>
        <taxon>Neoteleostei</taxon>
        <taxon>Acanthomorphata</taxon>
        <taxon>Eupercaria</taxon>
        <taxon>Perciformes</taxon>
        <taxon>Cottioidei</taxon>
        <taxon>Cottales</taxon>
        <taxon>Liparidae</taxon>
        <taxon>Liparis</taxon>
    </lineage>
</organism>
<dbReference type="EMBL" id="SRLO01002067">
    <property type="protein sequence ID" value="TNN33999.1"/>
    <property type="molecule type" value="Genomic_DNA"/>
</dbReference>
<reference evidence="1 2" key="1">
    <citation type="submission" date="2019-03" db="EMBL/GenBank/DDBJ databases">
        <title>First draft genome of Liparis tanakae, snailfish: a comprehensive survey of snailfish specific genes.</title>
        <authorList>
            <person name="Kim W."/>
            <person name="Song I."/>
            <person name="Jeong J.-H."/>
            <person name="Kim D."/>
            <person name="Kim S."/>
            <person name="Ryu S."/>
            <person name="Song J.Y."/>
            <person name="Lee S.K."/>
        </authorList>
    </citation>
    <scope>NUCLEOTIDE SEQUENCE [LARGE SCALE GENOMIC DNA]</scope>
    <source>
        <tissue evidence="1">Muscle</tissue>
    </source>
</reference>
<gene>
    <name evidence="1" type="ORF">EYF80_055840</name>
</gene>
<sequence length="75" mass="8419">MKGRKVPGVDTTCSIERSLVEKASERTSCSEDLFDSSERSRSSVEHVGSRIIPALRHQRKARNGYSVTLPVSKWE</sequence>
<evidence type="ECO:0000313" key="1">
    <source>
        <dbReference type="EMBL" id="TNN33999.1"/>
    </source>
</evidence>
<protein>
    <submittedName>
        <fullName evidence="1">Uncharacterized protein</fullName>
    </submittedName>
</protein>
<accession>A0A4Z2EYQ8</accession>
<name>A0A4Z2EYQ8_9TELE</name>